<evidence type="ECO:0000256" key="1">
    <source>
        <dbReference type="SAM" id="MobiDB-lite"/>
    </source>
</evidence>
<keyword evidence="2" id="KW-0238">DNA-binding</keyword>
<dbReference type="EMBL" id="CATOUU010000195">
    <property type="protein sequence ID" value="CAI9920043.1"/>
    <property type="molecule type" value="Genomic_DNA"/>
</dbReference>
<evidence type="ECO:0000313" key="2">
    <source>
        <dbReference type="EMBL" id="CAI9920043.1"/>
    </source>
</evidence>
<proteinExistence type="predicted"/>
<organism evidence="2">
    <name type="scientific">Hexamita inflata</name>
    <dbReference type="NCBI Taxonomy" id="28002"/>
    <lineage>
        <taxon>Eukaryota</taxon>
        <taxon>Metamonada</taxon>
        <taxon>Diplomonadida</taxon>
        <taxon>Hexamitidae</taxon>
        <taxon>Hexamitinae</taxon>
        <taxon>Hexamita</taxon>
    </lineage>
</organism>
<dbReference type="Proteomes" id="UP001642409">
    <property type="component" value="Unassembled WGS sequence"/>
</dbReference>
<reference evidence="2" key="1">
    <citation type="submission" date="2023-06" db="EMBL/GenBank/DDBJ databases">
        <authorList>
            <person name="Kurt Z."/>
        </authorList>
    </citation>
    <scope>NUCLEOTIDE SEQUENCE</scope>
</reference>
<reference evidence="3 4" key="2">
    <citation type="submission" date="2024-07" db="EMBL/GenBank/DDBJ databases">
        <authorList>
            <person name="Akdeniz Z."/>
        </authorList>
    </citation>
    <scope>NUCLEOTIDE SEQUENCE [LARGE SCALE GENOMIC DNA]</scope>
</reference>
<dbReference type="AlphaFoldDB" id="A0AA86NJ85"/>
<evidence type="ECO:0000313" key="3">
    <source>
        <dbReference type="EMBL" id="CAL6008734.1"/>
    </source>
</evidence>
<name>A0AA86NJ85_9EUKA</name>
<keyword evidence="4" id="KW-1185">Reference proteome</keyword>
<evidence type="ECO:0000313" key="4">
    <source>
        <dbReference type="Proteomes" id="UP001642409"/>
    </source>
</evidence>
<feature type="region of interest" description="Disordered" evidence="1">
    <location>
        <begin position="141"/>
        <end position="174"/>
    </location>
</feature>
<keyword evidence="2" id="KW-0371">Homeobox</keyword>
<dbReference type="EMBL" id="CAXDID020000058">
    <property type="protein sequence ID" value="CAL6008734.1"/>
    <property type="molecule type" value="Genomic_DNA"/>
</dbReference>
<sequence>MPNILFTCNMKHIQWEAVQKRMQLPLKECRRVWKYVSHQIKTSQPIFSQNEANLSQYQDEPSDLNRSDLLVAQSDAPQVQNSQVLLQSSEEKLLQLALSFHGPEWDYIQRKYLPMRTLKQLKQSYQLMRKNALVKLNQVDRKEPHDSVQNGGARALRHEGRPAAEREVDRGDELPGKHGWRREVIVGYQYIATSTIILDIKFSSTCLNLSSEFQPRQINSPFTPVVEPGQLVSAYLIEDAEVYEVLLVHLLHAAVDFLQRHRLLALGSEQLPDGVLHFVHLRSQLHLLLEVVVFNGLVIDRYFQ</sequence>
<dbReference type="GO" id="GO:0003677">
    <property type="term" value="F:DNA binding"/>
    <property type="evidence" value="ECO:0007669"/>
    <property type="project" value="UniProtKB-KW"/>
</dbReference>
<dbReference type="InterPro" id="IPR009057">
    <property type="entry name" value="Homeodomain-like_sf"/>
</dbReference>
<feature type="compositionally biased region" description="Basic and acidic residues" evidence="1">
    <location>
        <begin position="156"/>
        <end position="174"/>
    </location>
</feature>
<accession>A0AA86NJ85</accession>
<comment type="caution">
    <text evidence="2">The sequence shown here is derived from an EMBL/GenBank/DDBJ whole genome shotgun (WGS) entry which is preliminary data.</text>
</comment>
<dbReference type="SUPFAM" id="SSF46689">
    <property type="entry name" value="Homeodomain-like"/>
    <property type="match status" value="1"/>
</dbReference>
<gene>
    <name evidence="3" type="ORF">HINF_LOCUS21259</name>
    <name evidence="2" type="ORF">HINF_LOCUS7688</name>
</gene>
<protein>
    <submittedName>
        <fullName evidence="2">Homeobox-like domain superfamily</fullName>
    </submittedName>
    <submittedName>
        <fullName evidence="3">Homeobox-like_domain superfamily</fullName>
    </submittedName>
</protein>